<evidence type="ECO:0000313" key="2">
    <source>
        <dbReference type="EMBL" id="CAB9497117.1"/>
    </source>
</evidence>
<feature type="compositionally biased region" description="Basic residues" evidence="1">
    <location>
        <begin position="272"/>
        <end position="284"/>
    </location>
</feature>
<feature type="compositionally biased region" description="Basic and acidic residues" evidence="1">
    <location>
        <begin position="8"/>
        <end position="19"/>
    </location>
</feature>
<name>A0A9N8D616_9STRA</name>
<comment type="caution">
    <text evidence="2">The sequence shown here is derived from an EMBL/GenBank/DDBJ whole genome shotgun (WGS) entry which is preliminary data.</text>
</comment>
<feature type="compositionally biased region" description="Polar residues" evidence="1">
    <location>
        <begin position="337"/>
        <end position="348"/>
    </location>
</feature>
<feature type="region of interest" description="Disordered" evidence="1">
    <location>
        <begin position="1"/>
        <end position="21"/>
    </location>
</feature>
<sequence length="477" mass="53215">MVSPATDTDNKKAKSKSEKDVDEAFQALLSSQRDILAQLNFNNSSSELEFTEGPDNLPIISPHASYSHYDPQYPSFEEDMGFPGESYQQTVGVGDDRFILDQITIGPGEVRGPEFFDATRPDMRMRRRSRETEQELMGRVAQRKKRRNDNMTSTFSTTPAPTFCDDMLPGPSELADLDESSSSLLLDDLDFPSIHSNTDPGMWKPRERAVTEDSCDETLNEEASTPEMDSKPAAAQDDMDIAEDKAEETISTDEQPSLKPCVSMDRDNGRPRPPRRSQRSLWKPRSRDSFTAGMSVADRRSMWKPRKRVSAASTGLNDSCASLQMEDLETPRRSVPRTVSSQSSQRSAMQVSLTDGDLDHDTACADDEADFKQSVSRTYSSDSAFSRGGTPTVKALSSALQQSIGSTKTIQEWDRQMGLKRSHSKTMRQSSKSRERLLAFFESDQDDLPVTTIGIPEGEQQFEDMDEVVPTGTVMEI</sequence>
<dbReference type="OrthoDB" id="47958at2759"/>
<feature type="region of interest" description="Disordered" evidence="1">
    <location>
        <begin position="328"/>
        <end position="348"/>
    </location>
</feature>
<dbReference type="EMBL" id="CAICTM010000014">
    <property type="protein sequence ID" value="CAB9497117.1"/>
    <property type="molecule type" value="Genomic_DNA"/>
</dbReference>
<accession>A0A9N8D616</accession>
<gene>
    <name evidence="2" type="ORF">SEMRO_14_G010710.1</name>
</gene>
<protein>
    <submittedName>
        <fullName evidence="2">Uncharacterized protein</fullName>
    </submittedName>
</protein>
<reference evidence="2" key="1">
    <citation type="submission" date="2020-06" db="EMBL/GenBank/DDBJ databases">
        <authorList>
            <consortium name="Plant Systems Biology data submission"/>
        </authorList>
    </citation>
    <scope>NUCLEOTIDE SEQUENCE</scope>
    <source>
        <strain evidence="2">D6</strain>
    </source>
</reference>
<dbReference type="Proteomes" id="UP001153069">
    <property type="component" value="Unassembled WGS sequence"/>
</dbReference>
<dbReference type="AlphaFoldDB" id="A0A9N8D616"/>
<keyword evidence="3" id="KW-1185">Reference proteome</keyword>
<feature type="compositionally biased region" description="Low complexity" evidence="1">
    <location>
        <begin position="152"/>
        <end position="163"/>
    </location>
</feature>
<evidence type="ECO:0000256" key="1">
    <source>
        <dbReference type="SAM" id="MobiDB-lite"/>
    </source>
</evidence>
<feature type="region of interest" description="Disordered" evidence="1">
    <location>
        <begin position="125"/>
        <end position="180"/>
    </location>
</feature>
<evidence type="ECO:0000313" key="3">
    <source>
        <dbReference type="Proteomes" id="UP001153069"/>
    </source>
</evidence>
<feature type="region of interest" description="Disordered" evidence="1">
    <location>
        <begin position="192"/>
        <end position="296"/>
    </location>
</feature>
<organism evidence="2 3">
    <name type="scientific">Seminavis robusta</name>
    <dbReference type="NCBI Taxonomy" id="568900"/>
    <lineage>
        <taxon>Eukaryota</taxon>
        <taxon>Sar</taxon>
        <taxon>Stramenopiles</taxon>
        <taxon>Ochrophyta</taxon>
        <taxon>Bacillariophyta</taxon>
        <taxon>Bacillariophyceae</taxon>
        <taxon>Bacillariophycidae</taxon>
        <taxon>Naviculales</taxon>
        <taxon>Naviculaceae</taxon>
        <taxon>Seminavis</taxon>
    </lineage>
</organism>
<proteinExistence type="predicted"/>